<proteinExistence type="inferred from homology"/>
<evidence type="ECO:0000256" key="1">
    <source>
        <dbReference type="ARBA" id="ARBA00000215"/>
    </source>
</evidence>
<keyword evidence="6 9" id="KW-0812">Transmembrane</keyword>
<organism evidence="10 11">
    <name type="scientific">Rotaria sordida</name>
    <dbReference type="NCBI Taxonomy" id="392033"/>
    <lineage>
        <taxon>Eukaryota</taxon>
        <taxon>Metazoa</taxon>
        <taxon>Spiralia</taxon>
        <taxon>Gnathifera</taxon>
        <taxon>Rotifera</taxon>
        <taxon>Eurotatoria</taxon>
        <taxon>Bdelloidea</taxon>
        <taxon>Philodinida</taxon>
        <taxon>Philodinidae</taxon>
        <taxon>Rotaria</taxon>
    </lineage>
</organism>
<name>A0A818NNH5_9BILA</name>
<keyword evidence="7 9" id="KW-1133">Transmembrane helix</keyword>
<gene>
    <name evidence="10" type="ORF">JBS370_LOCUS4253</name>
</gene>
<accession>A0A818NNH5</accession>
<evidence type="ECO:0000256" key="9">
    <source>
        <dbReference type="SAM" id="Phobius"/>
    </source>
</evidence>
<feature type="transmembrane region" description="Helical" evidence="9">
    <location>
        <begin position="351"/>
        <end position="371"/>
    </location>
</feature>
<evidence type="ECO:0000256" key="7">
    <source>
        <dbReference type="ARBA" id="ARBA00022989"/>
    </source>
</evidence>
<dbReference type="EMBL" id="CAJOBD010000196">
    <property type="protein sequence ID" value="CAF3610253.1"/>
    <property type="molecule type" value="Genomic_DNA"/>
</dbReference>
<dbReference type="Pfam" id="PF06237">
    <property type="entry name" value="SLC52_ribofla_tr"/>
    <property type="match status" value="1"/>
</dbReference>
<evidence type="ECO:0000256" key="6">
    <source>
        <dbReference type="ARBA" id="ARBA00022692"/>
    </source>
</evidence>
<evidence type="ECO:0000256" key="2">
    <source>
        <dbReference type="ARBA" id="ARBA00004651"/>
    </source>
</evidence>
<dbReference type="GO" id="GO:0005886">
    <property type="term" value="C:plasma membrane"/>
    <property type="evidence" value="ECO:0007669"/>
    <property type="project" value="UniProtKB-SubCell"/>
</dbReference>
<feature type="transmembrane region" description="Helical" evidence="9">
    <location>
        <begin position="627"/>
        <end position="649"/>
    </location>
</feature>
<keyword evidence="5" id="KW-1003">Cell membrane</keyword>
<feature type="transmembrane region" description="Helical" evidence="9">
    <location>
        <begin position="282"/>
        <end position="298"/>
    </location>
</feature>
<feature type="transmembrane region" description="Helical" evidence="9">
    <location>
        <begin position="383"/>
        <end position="404"/>
    </location>
</feature>
<keyword evidence="8 9" id="KW-0472">Membrane</keyword>
<evidence type="ECO:0000256" key="4">
    <source>
        <dbReference type="ARBA" id="ARBA00022448"/>
    </source>
</evidence>
<feature type="transmembrane region" description="Helical" evidence="9">
    <location>
        <begin position="670"/>
        <end position="692"/>
    </location>
</feature>
<evidence type="ECO:0000256" key="3">
    <source>
        <dbReference type="ARBA" id="ARBA00006366"/>
    </source>
</evidence>
<sequence>MTSLHISMVQIMLLTKHNYLSILFIILFFFLIPLTDNCNIWKASECPQPPSADDEDIFKYDLYTREQLFQFCDQGKKYAECVNKQLHCCDLKSEHTGALAAFEVGLQQNGWRLGRYCAGLGATTIIQYKCKTTSLSPAKTTTTTTSTSSTIAPCEVEEAGKECNDILEERLKFEVGWSVQEKIQWCKSVTDYIQCAGKHITNCSISEVRDDVEQLSNFMEYIMKQANLHCHGGFYGCENAITDVRCRLTARQFYNGEALYSASKSLIIECSKKKPIKWAEDLCYTLIIIFNLSTWIDINSVWIELPLIVNSAPEHWRLPSILSLVISLANIFPLIVAILRWKLGKYYSEIPFIYIIIIVGIIACCSIALFWNHTTYIDGKERSVALLTAVFSLAILDCTSSLVFCDYMRRLKAKYLHAMFFGESLTGTLPTLIALAQGVGGEIQCIKNNSTSSFEPVYSEARFSVSTFFFLVTGIIILSLLAFMTLRWTSIIKLAKANDEIYLEINNEANEMFIITNENISKSKKISLSTPNSMTKKQYFILQSFNVINSAILYGCLPTLITYALLPYGQKAFYYCSILFPMSYPLSALYGFVRPTLSTFWIIICSIFGCLICFFIFIIAFQSPCPIWADTLHGGIIMIIAWFFSSFVLAYVRIATGNRIKLTWRKENGLFYFGLCIQIGIIIGALPMYLAVNVYRLFQDRQPCITYCL</sequence>
<feature type="transmembrane region" description="Helical" evidence="9">
    <location>
        <begin position="572"/>
        <end position="593"/>
    </location>
</feature>
<evidence type="ECO:0000313" key="10">
    <source>
        <dbReference type="EMBL" id="CAF3610253.1"/>
    </source>
</evidence>
<feature type="transmembrane region" description="Helical" evidence="9">
    <location>
        <begin position="416"/>
        <end position="436"/>
    </location>
</feature>
<dbReference type="AlphaFoldDB" id="A0A818NNH5"/>
<feature type="transmembrane region" description="Helical" evidence="9">
    <location>
        <begin position="17"/>
        <end position="34"/>
    </location>
</feature>
<feature type="transmembrane region" description="Helical" evidence="9">
    <location>
        <begin position="463"/>
        <end position="486"/>
    </location>
</feature>
<dbReference type="Proteomes" id="UP000663836">
    <property type="component" value="Unassembled WGS sequence"/>
</dbReference>
<comment type="similarity">
    <text evidence="3">Belongs to the riboflavin transporter family.</text>
</comment>
<dbReference type="InterPro" id="IPR009357">
    <property type="entry name" value="Riboflavin_transptr"/>
</dbReference>
<dbReference type="PANTHER" id="PTHR12929">
    <property type="entry name" value="SOLUTE CARRIER FAMILY 52"/>
    <property type="match status" value="1"/>
</dbReference>
<keyword evidence="4" id="KW-0813">Transport</keyword>
<evidence type="ECO:0000313" key="11">
    <source>
        <dbReference type="Proteomes" id="UP000663836"/>
    </source>
</evidence>
<dbReference type="PANTHER" id="PTHR12929:SF10">
    <property type="entry name" value="RIBOFLAVIN TRANSPORTER"/>
    <property type="match status" value="1"/>
</dbReference>
<feature type="transmembrane region" description="Helical" evidence="9">
    <location>
        <begin position="600"/>
        <end position="621"/>
    </location>
</feature>
<evidence type="ECO:0000256" key="8">
    <source>
        <dbReference type="ARBA" id="ARBA00023136"/>
    </source>
</evidence>
<comment type="catalytic activity">
    <reaction evidence="1">
        <text>riboflavin(in) = riboflavin(out)</text>
        <dbReference type="Rhea" id="RHEA:35015"/>
        <dbReference type="ChEBI" id="CHEBI:57986"/>
    </reaction>
</comment>
<comment type="caution">
    <text evidence="10">The sequence shown here is derived from an EMBL/GenBank/DDBJ whole genome shotgun (WGS) entry which is preliminary data.</text>
</comment>
<evidence type="ECO:0000256" key="5">
    <source>
        <dbReference type="ARBA" id="ARBA00022475"/>
    </source>
</evidence>
<comment type="subcellular location">
    <subcellularLocation>
        <location evidence="2">Cell membrane</location>
        <topology evidence="2">Multi-pass membrane protein</topology>
    </subcellularLocation>
</comment>
<protein>
    <submittedName>
        <fullName evidence="10">Uncharacterized protein</fullName>
    </submittedName>
</protein>
<dbReference type="GO" id="GO:0032217">
    <property type="term" value="F:riboflavin transmembrane transporter activity"/>
    <property type="evidence" value="ECO:0007669"/>
    <property type="project" value="InterPro"/>
</dbReference>
<feature type="transmembrane region" description="Helical" evidence="9">
    <location>
        <begin position="318"/>
        <end position="339"/>
    </location>
</feature>
<feature type="transmembrane region" description="Helical" evidence="9">
    <location>
        <begin position="539"/>
        <end position="566"/>
    </location>
</feature>
<reference evidence="10" key="1">
    <citation type="submission" date="2021-02" db="EMBL/GenBank/DDBJ databases">
        <authorList>
            <person name="Nowell W R."/>
        </authorList>
    </citation>
    <scope>NUCLEOTIDE SEQUENCE</scope>
</reference>